<dbReference type="InterPro" id="IPR033942">
    <property type="entry name" value="IMPase"/>
</dbReference>
<dbReference type="PANTHER" id="PTHR20854:SF4">
    <property type="entry name" value="INOSITOL-1-MONOPHOSPHATASE-RELATED"/>
    <property type="match status" value="1"/>
</dbReference>
<comment type="similarity">
    <text evidence="7">Belongs to the inositol monophosphatase superfamily.</text>
</comment>
<feature type="binding site" evidence="6">
    <location>
        <position position="81"/>
    </location>
    <ligand>
        <name>Mg(2+)</name>
        <dbReference type="ChEBI" id="CHEBI:18420"/>
        <label>1</label>
        <note>catalytic</note>
    </ligand>
</feature>
<dbReference type="SUPFAM" id="SSF56655">
    <property type="entry name" value="Carbohydrate phosphatase"/>
    <property type="match status" value="1"/>
</dbReference>
<dbReference type="GO" id="GO:0007165">
    <property type="term" value="P:signal transduction"/>
    <property type="evidence" value="ECO:0007669"/>
    <property type="project" value="TreeGrafter"/>
</dbReference>
<keyword evidence="9" id="KW-1185">Reference proteome</keyword>
<dbReference type="GO" id="GO:0006020">
    <property type="term" value="P:inositol metabolic process"/>
    <property type="evidence" value="ECO:0007669"/>
    <property type="project" value="TreeGrafter"/>
</dbReference>
<evidence type="ECO:0000256" key="2">
    <source>
        <dbReference type="ARBA" id="ARBA00001946"/>
    </source>
</evidence>
<keyword evidence="4 7" id="KW-0378">Hydrolase</keyword>
<feature type="binding site" evidence="6">
    <location>
        <position position="210"/>
    </location>
    <ligand>
        <name>Mg(2+)</name>
        <dbReference type="ChEBI" id="CHEBI:18420"/>
        <label>1</label>
        <note>catalytic</note>
    </ligand>
</feature>
<name>A0A4R7RNM9_9BACT</name>
<dbReference type="PRINTS" id="PR00377">
    <property type="entry name" value="IMPHPHTASES"/>
</dbReference>
<evidence type="ECO:0000256" key="7">
    <source>
        <dbReference type="RuleBase" id="RU364068"/>
    </source>
</evidence>
<keyword evidence="3 6" id="KW-0479">Metal-binding</keyword>
<dbReference type="CDD" id="cd01639">
    <property type="entry name" value="IMPase"/>
    <property type="match status" value="1"/>
</dbReference>
<dbReference type="PROSITE" id="PS00629">
    <property type="entry name" value="IMP_1"/>
    <property type="match status" value="1"/>
</dbReference>
<keyword evidence="5 6" id="KW-0460">Magnesium</keyword>
<reference evidence="8 9" key="1">
    <citation type="submission" date="2019-03" db="EMBL/GenBank/DDBJ databases">
        <title>Genomic Encyclopedia of Archaeal and Bacterial Type Strains, Phase II (KMG-II): from individual species to whole genera.</title>
        <authorList>
            <person name="Goeker M."/>
        </authorList>
    </citation>
    <scope>NUCLEOTIDE SEQUENCE [LARGE SCALE GENOMIC DNA]</scope>
    <source>
        <strain evidence="8 9">ATCC 25309</strain>
    </source>
</reference>
<evidence type="ECO:0000256" key="3">
    <source>
        <dbReference type="ARBA" id="ARBA00022723"/>
    </source>
</evidence>
<evidence type="ECO:0000256" key="5">
    <source>
        <dbReference type="ARBA" id="ARBA00022842"/>
    </source>
</evidence>
<evidence type="ECO:0000313" key="9">
    <source>
        <dbReference type="Proteomes" id="UP000295662"/>
    </source>
</evidence>
<dbReference type="OrthoDB" id="9772456at2"/>
<feature type="binding site" evidence="6">
    <location>
        <position position="84"/>
    </location>
    <ligand>
        <name>Mg(2+)</name>
        <dbReference type="ChEBI" id="CHEBI:18420"/>
        <label>1</label>
        <note>catalytic</note>
    </ligand>
</feature>
<dbReference type="AlphaFoldDB" id="A0A4R7RNM9"/>
<dbReference type="Proteomes" id="UP000295662">
    <property type="component" value="Unassembled WGS sequence"/>
</dbReference>
<dbReference type="PANTHER" id="PTHR20854">
    <property type="entry name" value="INOSITOL MONOPHOSPHATASE"/>
    <property type="match status" value="1"/>
</dbReference>
<dbReference type="Pfam" id="PF00459">
    <property type="entry name" value="Inositol_P"/>
    <property type="match status" value="1"/>
</dbReference>
<evidence type="ECO:0000313" key="8">
    <source>
        <dbReference type="EMBL" id="TDU66206.1"/>
    </source>
</evidence>
<dbReference type="InterPro" id="IPR020583">
    <property type="entry name" value="Inositol_monoP_metal-BS"/>
</dbReference>
<comment type="caution">
    <text evidence="8">The sequence shown here is derived from an EMBL/GenBank/DDBJ whole genome shotgun (WGS) entry which is preliminary data.</text>
</comment>
<proteinExistence type="inferred from homology"/>
<dbReference type="Gene3D" id="3.40.190.80">
    <property type="match status" value="1"/>
</dbReference>
<organism evidence="8 9">
    <name type="scientific">Prosthecobacter fusiformis</name>
    <dbReference type="NCBI Taxonomy" id="48464"/>
    <lineage>
        <taxon>Bacteria</taxon>
        <taxon>Pseudomonadati</taxon>
        <taxon>Verrucomicrobiota</taxon>
        <taxon>Verrucomicrobiia</taxon>
        <taxon>Verrucomicrobiales</taxon>
        <taxon>Verrucomicrobiaceae</taxon>
        <taxon>Prosthecobacter</taxon>
    </lineage>
</organism>
<dbReference type="GO" id="GO:0046872">
    <property type="term" value="F:metal ion binding"/>
    <property type="evidence" value="ECO:0007669"/>
    <property type="project" value="UniProtKB-KW"/>
</dbReference>
<dbReference type="Gene3D" id="3.30.540.10">
    <property type="entry name" value="Fructose-1,6-Bisphosphatase, subunit A, domain 1"/>
    <property type="match status" value="1"/>
</dbReference>
<dbReference type="GO" id="GO:0008934">
    <property type="term" value="F:inositol monophosphate 1-phosphatase activity"/>
    <property type="evidence" value="ECO:0007669"/>
    <property type="project" value="InterPro"/>
</dbReference>
<protein>
    <recommendedName>
        <fullName evidence="7">Inositol-1-monophosphatase</fullName>
        <ecNumber evidence="7">3.1.3.25</ecNumber>
    </recommendedName>
</protein>
<evidence type="ECO:0000256" key="4">
    <source>
        <dbReference type="ARBA" id="ARBA00022801"/>
    </source>
</evidence>
<sequence length="252" mass="27500">MPELIAIATEAAHQAGKLIKDNFGSEKTVNEMHRRDVKLELDVRTQQLIADIILGYHADHRILGEEEGDVGGDGDVEWIVDPIDGTVNYFYGIPHFCVSIGARVRSTKEPLLGVIHDPMQNETWSVVKGGVPTLNGKPISTSIRSEMSQAVVTVGFSKSKSALDAGFERYRRISYEVFKTRMLGSAALALAYIACGRLDAYVEEQISLWDVAAGVMLVEAAGGKIVTRDSTVKPGTMFICATNGKLDIEPYL</sequence>
<gene>
    <name evidence="8" type="ORF">EI77_03945</name>
</gene>
<evidence type="ECO:0000256" key="1">
    <source>
        <dbReference type="ARBA" id="ARBA00001033"/>
    </source>
</evidence>
<dbReference type="RefSeq" id="WP_133796938.1">
    <property type="nucleotide sequence ID" value="NZ_SOCA01000009.1"/>
</dbReference>
<feature type="binding site" evidence="6">
    <location>
        <position position="65"/>
    </location>
    <ligand>
        <name>Mg(2+)</name>
        <dbReference type="ChEBI" id="CHEBI:18420"/>
        <label>1</label>
        <note>catalytic</note>
    </ligand>
</feature>
<dbReference type="EC" id="3.1.3.25" evidence="7"/>
<comment type="catalytic activity">
    <reaction evidence="1 7">
        <text>a myo-inositol phosphate + H2O = myo-inositol + phosphate</text>
        <dbReference type="Rhea" id="RHEA:24056"/>
        <dbReference type="ChEBI" id="CHEBI:15377"/>
        <dbReference type="ChEBI" id="CHEBI:17268"/>
        <dbReference type="ChEBI" id="CHEBI:43474"/>
        <dbReference type="ChEBI" id="CHEBI:84139"/>
        <dbReference type="EC" id="3.1.3.25"/>
    </reaction>
</comment>
<dbReference type="InterPro" id="IPR000760">
    <property type="entry name" value="Inositol_monophosphatase-like"/>
</dbReference>
<comment type="cofactor">
    <cofactor evidence="2 6 7">
        <name>Mg(2+)</name>
        <dbReference type="ChEBI" id="CHEBI:18420"/>
    </cofactor>
</comment>
<evidence type="ECO:0000256" key="6">
    <source>
        <dbReference type="PIRSR" id="PIRSR600760-2"/>
    </source>
</evidence>
<dbReference type="EMBL" id="SOCA01000009">
    <property type="protein sequence ID" value="TDU66206.1"/>
    <property type="molecule type" value="Genomic_DNA"/>
</dbReference>
<accession>A0A4R7RNM9</accession>
<feature type="binding site" evidence="6">
    <location>
        <position position="83"/>
    </location>
    <ligand>
        <name>Mg(2+)</name>
        <dbReference type="ChEBI" id="CHEBI:18420"/>
        <label>1</label>
        <note>catalytic</note>
    </ligand>
</feature>